<feature type="transmembrane region" description="Helical" evidence="6">
    <location>
        <begin position="6"/>
        <end position="26"/>
    </location>
</feature>
<feature type="transmembrane region" description="Helical" evidence="6">
    <location>
        <begin position="68"/>
        <end position="85"/>
    </location>
</feature>
<protein>
    <submittedName>
        <fullName evidence="7">Uncharacterized protein C2E12.03c</fullName>
    </submittedName>
</protein>
<proteinExistence type="predicted"/>
<gene>
    <name evidence="7" type="ORF">TAPDE_002683</name>
</gene>
<dbReference type="Pfam" id="PF04193">
    <property type="entry name" value="PQ-loop"/>
    <property type="match status" value="2"/>
</dbReference>
<keyword evidence="2 6" id="KW-0812">Transmembrane</keyword>
<evidence type="ECO:0000256" key="4">
    <source>
        <dbReference type="ARBA" id="ARBA00023136"/>
    </source>
</evidence>
<dbReference type="SMART" id="SM00679">
    <property type="entry name" value="CTNS"/>
    <property type="match status" value="2"/>
</dbReference>
<name>R4XAQ2_TAPDE</name>
<keyword evidence="4 6" id="KW-0472">Membrane</keyword>
<accession>R4XAQ2</accession>
<evidence type="ECO:0000256" key="1">
    <source>
        <dbReference type="ARBA" id="ARBA00004141"/>
    </source>
</evidence>
<dbReference type="GO" id="GO:0016020">
    <property type="term" value="C:membrane"/>
    <property type="evidence" value="ECO:0007669"/>
    <property type="project" value="UniProtKB-SubCell"/>
</dbReference>
<feature type="transmembrane region" description="Helical" evidence="6">
    <location>
        <begin position="38"/>
        <end position="56"/>
    </location>
</feature>
<comment type="caution">
    <text evidence="7">The sequence shown here is derived from an EMBL/GenBank/DDBJ whole genome shotgun (WGS) entry which is preliminary data.</text>
</comment>
<evidence type="ECO:0000256" key="3">
    <source>
        <dbReference type="ARBA" id="ARBA00022989"/>
    </source>
</evidence>
<feature type="transmembrane region" description="Helical" evidence="6">
    <location>
        <begin position="128"/>
        <end position="146"/>
    </location>
</feature>
<dbReference type="PANTHER" id="PTHR16201">
    <property type="entry name" value="SEVEN TRANSMEMBRANE PROTEIN 1-RELATED"/>
    <property type="match status" value="1"/>
</dbReference>
<feature type="transmembrane region" description="Helical" evidence="6">
    <location>
        <begin position="190"/>
        <end position="211"/>
    </location>
</feature>
<keyword evidence="8" id="KW-1185">Reference proteome</keyword>
<evidence type="ECO:0000313" key="7">
    <source>
        <dbReference type="EMBL" id="CCG82929.1"/>
    </source>
</evidence>
<dbReference type="OrthoDB" id="407617at2759"/>
<dbReference type="InterPro" id="IPR051415">
    <property type="entry name" value="LAAT-1"/>
</dbReference>
<organism evidence="7 8">
    <name type="scientific">Taphrina deformans (strain PYCC 5710 / ATCC 11124 / CBS 356.35 / IMI 108563 / JCM 9778 / NBRC 8474)</name>
    <name type="common">Peach leaf curl fungus</name>
    <name type="synonym">Lalaria deformans</name>
    <dbReference type="NCBI Taxonomy" id="1097556"/>
    <lineage>
        <taxon>Eukaryota</taxon>
        <taxon>Fungi</taxon>
        <taxon>Dikarya</taxon>
        <taxon>Ascomycota</taxon>
        <taxon>Taphrinomycotina</taxon>
        <taxon>Taphrinomycetes</taxon>
        <taxon>Taphrinales</taxon>
        <taxon>Taphrinaceae</taxon>
        <taxon>Taphrina</taxon>
    </lineage>
</organism>
<dbReference type="AlphaFoldDB" id="R4XAQ2"/>
<evidence type="ECO:0000313" key="8">
    <source>
        <dbReference type="Proteomes" id="UP000013776"/>
    </source>
</evidence>
<evidence type="ECO:0000256" key="6">
    <source>
        <dbReference type="SAM" id="Phobius"/>
    </source>
</evidence>
<feature type="region of interest" description="Disordered" evidence="5">
    <location>
        <begin position="220"/>
        <end position="270"/>
    </location>
</feature>
<reference evidence="7 8" key="1">
    <citation type="journal article" date="2013" name="MBio">
        <title>Genome sequencing of the plant pathogen Taphrina deformans, the causal agent of peach leaf curl.</title>
        <authorList>
            <person name="Cisse O.H."/>
            <person name="Almeida J.M.G.C.F."/>
            <person name="Fonseca A."/>
            <person name="Kumar A.A."/>
            <person name="Salojaervi J."/>
            <person name="Overmyer K."/>
            <person name="Hauser P.M."/>
            <person name="Pagni M."/>
        </authorList>
    </citation>
    <scope>NUCLEOTIDE SEQUENCE [LARGE SCALE GENOMIC DNA]</scope>
    <source>
        <strain evidence="8">PYCC 5710 / ATCC 11124 / CBS 356.35 / IMI 108563 / JCM 9778 / NBRC 8474</strain>
    </source>
</reference>
<sequence length="270" mass="30104">MPNHAAATTFASLGAVCWSVQLIPQIYMNHKRRCTEGFSGLMMMLWVSAGVPLGIYNVVQDLNIGLQIQPQLFMFFALICTVQTYHYRLEWTYTKSFIIILCVGILLAGLEVAGIELLRLGIRNGVRWPITLIGVISAVLINIGLVPQYWEIYKRNAVIGVSYAFLSIDCAGAVFSFISLPFDEWDILAAISYGLLIVEEVGIFVLGVAFWTRDRKKNSRVTEKGDGTTQDEITVVEEDTHARHSSHEKRQGKDMDNNGATNDAGILDRV</sequence>
<dbReference type="InterPro" id="IPR006603">
    <property type="entry name" value="PQ-loop_rpt"/>
</dbReference>
<keyword evidence="3 6" id="KW-1133">Transmembrane helix</keyword>
<dbReference type="EMBL" id="CAHR02000109">
    <property type="protein sequence ID" value="CCG82929.1"/>
    <property type="molecule type" value="Genomic_DNA"/>
</dbReference>
<dbReference type="Proteomes" id="UP000013776">
    <property type="component" value="Unassembled WGS sequence"/>
</dbReference>
<feature type="transmembrane region" description="Helical" evidence="6">
    <location>
        <begin position="97"/>
        <end position="122"/>
    </location>
</feature>
<evidence type="ECO:0000256" key="5">
    <source>
        <dbReference type="SAM" id="MobiDB-lite"/>
    </source>
</evidence>
<feature type="transmembrane region" description="Helical" evidence="6">
    <location>
        <begin position="158"/>
        <end position="178"/>
    </location>
</feature>
<dbReference type="Gene3D" id="1.20.1280.290">
    <property type="match status" value="2"/>
</dbReference>
<dbReference type="PANTHER" id="PTHR16201:SF37">
    <property type="entry name" value="PQ-LOOP REPEAT-CONTAINING PROTEIN"/>
    <property type="match status" value="1"/>
</dbReference>
<comment type="subcellular location">
    <subcellularLocation>
        <location evidence="1">Membrane</location>
        <topology evidence="1">Multi-pass membrane protein</topology>
    </subcellularLocation>
</comment>
<dbReference type="VEuPathDB" id="FungiDB:TAPDE_002683"/>
<dbReference type="eggNOG" id="KOG2913">
    <property type="taxonomic scope" value="Eukaryota"/>
</dbReference>
<evidence type="ECO:0000256" key="2">
    <source>
        <dbReference type="ARBA" id="ARBA00022692"/>
    </source>
</evidence>